<reference evidence="2" key="1">
    <citation type="submission" date="2020-11" db="EMBL/GenBank/DDBJ databases">
        <title>Adaptations for nitrogen fixation in a non-lichenized fungal sporocarp promotes dispersal by wood-feeding termites.</title>
        <authorList>
            <consortium name="DOE Joint Genome Institute"/>
            <person name="Koch R.A."/>
            <person name="Yoon G."/>
            <person name="Arayal U."/>
            <person name="Lail K."/>
            <person name="Amirebrahimi M."/>
            <person name="Labutti K."/>
            <person name="Lipzen A."/>
            <person name="Riley R."/>
            <person name="Barry K."/>
            <person name="Henrissat B."/>
            <person name="Grigoriev I.V."/>
            <person name="Herr J.R."/>
            <person name="Aime M.C."/>
        </authorList>
    </citation>
    <scope>NUCLEOTIDE SEQUENCE</scope>
    <source>
        <strain evidence="2">MCA 3950</strain>
    </source>
</reference>
<comment type="caution">
    <text evidence="2">The sequence shown here is derived from an EMBL/GenBank/DDBJ whole genome shotgun (WGS) entry which is preliminary data.</text>
</comment>
<dbReference type="Proteomes" id="UP000812287">
    <property type="component" value="Unassembled WGS sequence"/>
</dbReference>
<proteinExistence type="predicted"/>
<dbReference type="Gene3D" id="2.60.40.420">
    <property type="entry name" value="Cupredoxins - blue copper proteins"/>
    <property type="match status" value="2"/>
</dbReference>
<dbReference type="AlphaFoldDB" id="A0A9P8AS85"/>
<gene>
    <name evidence="2" type="ORF">BT62DRAFT_216235</name>
</gene>
<dbReference type="PANTHER" id="PTHR34883:SF4">
    <property type="entry name" value="CUPREDOXIN"/>
    <property type="match status" value="1"/>
</dbReference>
<sequence length="415" mass="42879">MHGDLELPLLVFVLLWKIISAIKCLTKLTPLSFSLIAAILPATAYAATYNVSVGANGTLAYDPPYVRASVGDTINFNFYPKNHTVTQSSFNAPCVPLTDGVDSDFMPVNASQVHLPTFQLSVEDTSPIWISCRQTGHCGKGMVFAVNPGAEGSSNSFSAFRALAISTNGTASSSAATVATTNYTPPPAQSWTTATATVTHGTTSWLTTYTSYDGTPAPTFAPQPVDHKIVVGNNGQLEYGPANISASIGDSVTFQFNPKNHTVTQSSFQHPCQRLAETSTSGQVGFSSGFRPVAANATDFPTFQITINDTAPIWGYCAQTSHCGSGMVFSINAVETGPNNFAAFRALAIQTNGTGTGAGGNSTSASVSASGSGSGSGNNSDSSSGSGVDNGALSMSGDIKLMSLGGLLYVVALLL</sequence>
<evidence type="ECO:0000256" key="1">
    <source>
        <dbReference type="SAM" id="MobiDB-lite"/>
    </source>
</evidence>
<dbReference type="InterPro" id="IPR008972">
    <property type="entry name" value="Cupredoxin"/>
</dbReference>
<dbReference type="EMBL" id="MU250539">
    <property type="protein sequence ID" value="KAG7444607.1"/>
    <property type="molecule type" value="Genomic_DNA"/>
</dbReference>
<dbReference type="RefSeq" id="XP_043038107.1">
    <property type="nucleotide sequence ID" value="XM_043180088.1"/>
</dbReference>
<dbReference type="CDD" id="cd00920">
    <property type="entry name" value="Cupredoxin"/>
    <property type="match status" value="2"/>
</dbReference>
<evidence type="ECO:0008006" key="4">
    <source>
        <dbReference type="Google" id="ProtNLM"/>
    </source>
</evidence>
<keyword evidence="3" id="KW-1185">Reference proteome</keyword>
<name>A0A9P8AS85_9AGAR</name>
<feature type="compositionally biased region" description="Low complexity" evidence="1">
    <location>
        <begin position="361"/>
        <end position="387"/>
    </location>
</feature>
<accession>A0A9P8AS85</accession>
<dbReference type="GeneID" id="66102384"/>
<evidence type="ECO:0000313" key="2">
    <source>
        <dbReference type="EMBL" id="KAG7444607.1"/>
    </source>
</evidence>
<feature type="region of interest" description="Disordered" evidence="1">
    <location>
        <begin position="355"/>
        <end position="387"/>
    </location>
</feature>
<dbReference type="OrthoDB" id="1921208at2759"/>
<evidence type="ECO:0000313" key="3">
    <source>
        <dbReference type="Proteomes" id="UP000812287"/>
    </source>
</evidence>
<dbReference type="SUPFAM" id="SSF49503">
    <property type="entry name" value="Cupredoxins"/>
    <property type="match status" value="2"/>
</dbReference>
<organism evidence="2 3">
    <name type="scientific">Guyanagaster necrorhizus</name>
    <dbReference type="NCBI Taxonomy" id="856835"/>
    <lineage>
        <taxon>Eukaryota</taxon>
        <taxon>Fungi</taxon>
        <taxon>Dikarya</taxon>
        <taxon>Basidiomycota</taxon>
        <taxon>Agaricomycotina</taxon>
        <taxon>Agaricomycetes</taxon>
        <taxon>Agaricomycetidae</taxon>
        <taxon>Agaricales</taxon>
        <taxon>Marasmiineae</taxon>
        <taxon>Physalacriaceae</taxon>
        <taxon>Guyanagaster</taxon>
    </lineage>
</organism>
<dbReference type="PANTHER" id="PTHR34883">
    <property type="entry name" value="SERINE-RICH PROTEIN, PUTATIVE-RELATED-RELATED"/>
    <property type="match status" value="1"/>
</dbReference>
<dbReference type="InterPro" id="IPR052953">
    <property type="entry name" value="Ser-rich/MCO-related"/>
</dbReference>
<protein>
    <recommendedName>
        <fullName evidence="4">Cupredoxin</fullName>
    </recommendedName>
</protein>